<evidence type="ECO:0000313" key="11">
    <source>
        <dbReference type="EMBL" id="ODC02470.1"/>
    </source>
</evidence>
<comment type="caution">
    <text evidence="11">The sequence shown here is derived from an EMBL/GenBank/DDBJ whole genome shotgun (WGS) entry which is preliminary data.</text>
</comment>
<dbReference type="GO" id="GO:0019646">
    <property type="term" value="P:aerobic electron transport chain"/>
    <property type="evidence" value="ECO:0007669"/>
    <property type="project" value="InterPro"/>
</dbReference>
<dbReference type="Pfam" id="PF01355">
    <property type="entry name" value="HIPIP"/>
    <property type="match status" value="1"/>
</dbReference>
<comment type="similarity">
    <text evidence="8">Belongs to the high-potential iron-sulfur protein (HiPIP) family.</text>
</comment>
<keyword evidence="9" id="KW-0732">Signal</keyword>
<evidence type="ECO:0000259" key="10">
    <source>
        <dbReference type="PROSITE" id="PS51373"/>
    </source>
</evidence>
<keyword evidence="5 8" id="KW-0249">Electron transport</keyword>
<keyword evidence="2 8" id="KW-0813">Transport</keyword>
<name>A0A1E2V634_9GAMM</name>
<evidence type="ECO:0000256" key="3">
    <source>
        <dbReference type="ARBA" id="ARBA00022485"/>
    </source>
</evidence>
<dbReference type="PROSITE" id="PS51373">
    <property type="entry name" value="HIPIP"/>
    <property type="match status" value="1"/>
</dbReference>
<dbReference type="EMBL" id="MDTQ01000001">
    <property type="protein sequence ID" value="ODC02470.1"/>
    <property type="molecule type" value="Genomic_DNA"/>
</dbReference>
<evidence type="ECO:0000256" key="7">
    <source>
        <dbReference type="ARBA" id="ARBA00023014"/>
    </source>
</evidence>
<keyword evidence="7 8" id="KW-0411">Iron-sulfur</keyword>
<keyword evidence="12" id="KW-1185">Reference proteome</keyword>
<sequence length="104" mass="11472">MANQQRRRLLKAGLFGLAALPFGMGAMTRQAFAADLPMLPEDNPQAKALHYKHDATQVNHPKYQEGQACHNCMFFKPGNNGCALFPANSVNPDGWCQSWTKKPG</sequence>
<dbReference type="InterPro" id="IPR006311">
    <property type="entry name" value="TAT_signal"/>
</dbReference>
<accession>A0A1E2V634</accession>
<comment type="subunit">
    <text evidence="8">Homodimer.</text>
</comment>
<evidence type="ECO:0000256" key="1">
    <source>
        <dbReference type="ARBA" id="ARBA00002137"/>
    </source>
</evidence>
<dbReference type="OrthoDB" id="5298540at2"/>
<dbReference type="Gene3D" id="4.10.490.10">
    <property type="entry name" value="High potential iron-sulphur protein"/>
    <property type="match status" value="1"/>
</dbReference>
<evidence type="ECO:0000256" key="2">
    <source>
        <dbReference type="ARBA" id="ARBA00022448"/>
    </source>
</evidence>
<comment type="function">
    <text evidence="1 8">Specific class of high-redox-potential 4Fe-4S ferredoxins. Functions in anaerobic electron transport in most purple and in some other photosynthetic bacteria and in at least one genus (Paracoccus) of halophilic, denitrifying bacteria.</text>
</comment>
<keyword evidence="4 8" id="KW-0479">Metal-binding</keyword>
<evidence type="ECO:0000256" key="6">
    <source>
        <dbReference type="ARBA" id="ARBA00023004"/>
    </source>
</evidence>
<keyword evidence="6 8" id="KW-0408">Iron</keyword>
<gene>
    <name evidence="11" type="ORF">BFW38_01825</name>
</gene>
<evidence type="ECO:0000256" key="5">
    <source>
        <dbReference type="ARBA" id="ARBA00022982"/>
    </source>
</evidence>
<evidence type="ECO:0000256" key="9">
    <source>
        <dbReference type="SAM" id="SignalP"/>
    </source>
</evidence>
<proteinExistence type="inferred from homology"/>
<keyword evidence="3 8" id="KW-0004">4Fe-4S</keyword>
<evidence type="ECO:0000256" key="4">
    <source>
        <dbReference type="ARBA" id="ARBA00022723"/>
    </source>
</evidence>
<dbReference type="GO" id="GO:0051539">
    <property type="term" value="F:4 iron, 4 sulfur cluster binding"/>
    <property type="evidence" value="ECO:0007669"/>
    <property type="project" value="UniProtKB-KW"/>
</dbReference>
<dbReference type="PROSITE" id="PS51318">
    <property type="entry name" value="TAT"/>
    <property type="match status" value="1"/>
</dbReference>
<dbReference type="STRING" id="197479.BFW38_01825"/>
<dbReference type="GO" id="GO:0009055">
    <property type="term" value="F:electron transfer activity"/>
    <property type="evidence" value="ECO:0007669"/>
    <property type="project" value="InterPro"/>
</dbReference>
<feature type="chain" id="PRO_5009119591" description="High-potential iron-sulfur protein" evidence="9">
    <location>
        <begin position="34"/>
        <end position="104"/>
    </location>
</feature>
<dbReference type="InterPro" id="IPR036369">
    <property type="entry name" value="HIPIP_sf"/>
</dbReference>
<protein>
    <recommendedName>
        <fullName evidence="8">High-potential iron-sulfur protein</fullName>
        <shortName evidence="8">HiPIP</shortName>
    </recommendedName>
</protein>
<dbReference type="AlphaFoldDB" id="A0A1E2V634"/>
<dbReference type="RefSeq" id="WP_068996855.1">
    <property type="nucleotide sequence ID" value="NZ_MDTQ01000001.1"/>
</dbReference>
<dbReference type="SUPFAM" id="SSF57652">
    <property type="entry name" value="HIPIP (high potential iron protein)"/>
    <property type="match status" value="1"/>
</dbReference>
<feature type="domain" description="High potential iron-sulfur proteins family profile" evidence="10">
    <location>
        <begin position="33"/>
        <end position="104"/>
    </location>
</feature>
<reference evidence="11 12" key="1">
    <citation type="submission" date="2016-08" db="EMBL/GenBank/DDBJ databases">
        <authorList>
            <person name="Seilhamer J.J."/>
        </authorList>
    </citation>
    <scope>NUCLEOTIDE SEQUENCE [LARGE SCALE GENOMIC DNA]</scope>
    <source>
        <strain evidence="11 12">PH27A</strain>
    </source>
</reference>
<dbReference type="InterPro" id="IPR000170">
    <property type="entry name" value="High_potential_FeS_prot"/>
</dbReference>
<dbReference type="GO" id="GO:0046872">
    <property type="term" value="F:metal ion binding"/>
    <property type="evidence" value="ECO:0007669"/>
    <property type="project" value="UniProtKB-KW"/>
</dbReference>
<evidence type="ECO:0000256" key="8">
    <source>
        <dbReference type="RuleBase" id="RU000620"/>
    </source>
</evidence>
<dbReference type="Proteomes" id="UP000094291">
    <property type="component" value="Unassembled WGS sequence"/>
</dbReference>
<organism evidence="11 12">
    <name type="scientific">Terasakiispira papahanaumokuakeensis</name>
    <dbReference type="NCBI Taxonomy" id="197479"/>
    <lineage>
        <taxon>Bacteria</taxon>
        <taxon>Pseudomonadati</taxon>
        <taxon>Pseudomonadota</taxon>
        <taxon>Gammaproteobacteria</taxon>
        <taxon>Oceanospirillales</taxon>
        <taxon>Terasakiispira</taxon>
    </lineage>
</organism>
<feature type="signal peptide" evidence="9">
    <location>
        <begin position="1"/>
        <end position="33"/>
    </location>
</feature>
<evidence type="ECO:0000313" key="12">
    <source>
        <dbReference type="Proteomes" id="UP000094291"/>
    </source>
</evidence>